<sequence>MKVKPLSALGPSGPPQPKVYKVKPIHFRELVQKLTGAQPDLLQQPTSYSRPQARPRRSNLQVVAPPPLPLHPHQLQLNSQTDLTNYSEKQVPCKVEQDQKPFSEKTMQNGVGTTELILSPNFQAWFSFAMLSPGSAALSQI</sequence>
<dbReference type="Pfam" id="PF05678">
    <property type="entry name" value="VQ"/>
    <property type="match status" value="1"/>
</dbReference>
<dbReference type="PANTHER" id="PTHR34794">
    <property type="entry name" value="EXPRESSED PROTEIN"/>
    <property type="match status" value="1"/>
</dbReference>
<dbReference type="InterPro" id="IPR008889">
    <property type="entry name" value="VQ"/>
</dbReference>
<reference evidence="3" key="2">
    <citation type="submission" date="2021-03" db="UniProtKB">
        <authorList>
            <consortium name="EnsemblPlants"/>
        </authorList>
    </citation>
    <scope>IDENTIFICATION</scope>
</reference>
<dbReference type="EnsemblPlants" id="AUR62004024-RA">
    <property type="protein sequence ID" value="AUR62004024-RA:cds"/>
    <property type="gene ID" value="AUR62004024"/>
</dbReference>
<evidence type="ECO:0000259" key="2">
    <source>
        <dbReference type="Pfam" id="PF05678"/>
    </source>
</evidence>
<dbReference type="PANTHER" id="PTHR34794:SF1">
    <property type="entry name" value="OS10G0101800 PROTEIN"/>
    <property type="match status" value="1"/>
</dbReference>
<dbReference type="AlphaFoldDB" id="A0A803KYB5"/>
<feature type="domain" description="VQ" evidence="2">
    <location>
        <begin position="14"/>
        <end position="39"/>
    </location>
</feature>
<dbReference type="Proteomes" id="UP000596660">
    <property type="component" value="Unplaced"/>
</dbReference>
<feature type="region of interest" description="Disordered" evidence="1">
    <location>
        <begin position="1"/>
        <end position="20"/>
    </location>
</feature>
<organism evidence="3 4">
    <name type="scientific">Chenopodium quinoa</name>
    <name type="common">Quinoa</name>
    <dbReference type="NCBI Taxonomy" id="63459"/>
    <lineage>
        <taxon>Eukaryota</taxon>
        <taxon>Viridiplantae</taxon>
        <taxon>Streptophyta</taxon>
        <taxon>Embryophyta</taxon>
        <taxon>Tracheophyta</taxon>
        <taxon>Spermatophyta</taxon>
        <taxon>Magnoliopsida</taxon>
        <taxon>eudicotyledons</taxon>
        <taxon>Gunneridae</taxon>
        <taxon>Pentapetalae</taxon>
        <taxon>Caryophyllales</taxon>
        <taxon>Chenopodiaceae</taxon>
        <taxon>Chenopodioideae</taxon>
        <taxon>Atripliceae</taxon>
        <taxon>Chenopodium</taxon>
    </lineage>
</organism>
<reference evidence="3" key="1">
    <citation type="journal article" date="2017" name="Nature">
        <title>The genome of Chenopodium quinoa.</title>
        <authorList>
            <person name="Jarvis D.E."/>
            <person name="Ho Y.S."/>
            <person name="Lightfoot D.J."/>
            <person name="Schmoeckel S.M."/>
            <person name="Li B."/>
            <person name="Borm T.J.A."/>
            <person name="Ohyanagi H."/>
            <person name="Mineta K."/>
            <person name="Michell C.T."/>
            <person name="Saber N."/>
            <person name="Kharbatia N.M."/>
            <person name="Rupper R.R."/>
            <person name="Sharp A.R."/>
            <person name="Dally N."/>
            <person name="Boughton B.A."/>
            <person name="Woo Y.H."/>
            <person name="Gao G."/>
            <person name="Schijlen E.G.W.M."/>
            <person name="Guo X."/>
            <person name="Momin A.A."/>
            <person name="Negrao S."/>
            <person name="Al-Babili S."/>
            <person name="Gehring C."/>
            <person name="Roessner U."/>
            <person name="Jung C."/>
            <person name="Murphy K."/>
            <person name="Arold S.T."/>
            <person name="Gojobori T."/>
            <person name="van der Linden C.G."/>
            <person name="van Loo E.N."/>
            <person name="Jellen E.N."/>
            <person name="Maughan P.J."/>
            <person name="Tester M."/>
        </authorList>
    </citation>
    <scope>NUCLEOTIDE SEQUENCE [LARGE SCALE GENOMIC DNA]</scope>
    <source>
        <strain evidence="3">cv. PI 614886</strain>
    </source>
</reference>
<dbReference type="Gramene" id="AUR62004024-RA">
    <property type="protein sequence ID" value="AUR62004024-RA:cds"/>
    <property type="gene ID" value="AUR62004024"/>
</dbReference>
<dbReference type="InterPro" id="IPR039610">
    <property type="entry name" value="VQ29"/>
</dbReference>
<evidence type="ECO:0000313" key="4">
    <source>
        <dbReference type="Proteomes" id="UP000596660"/>
    </source>
</evidence>
<feature type="region of interest" description="Disordered" evidence="1">
    <location>
        <begin position="36"/>
        <end position="71"/>
    </location>
</feature>
<keyword evidence="4" id="KW-1185">Reference proteome</keyword>
<accession>A0A803KYB5</accession>
<protein>
    <recommendedName>
        <fullName evidence="2">VQ domain-containing protein</fullName>
    </recommendedName>
</protein>
<name>A0A803KYB5_CHEQI</name>
<evidence type="ECO:0000313" key="3">
    <source>
        <dbReference type="EnsemblPlants" id="AUR62004024-RA:cds"/>
    </source>
</evidence>
<feature type="compositionally biased region" description="Polar residues" evidence="1">
    <location>
        <begin position="41"/>
        <end position="50"/>
    </location>
</feature>
<evidence type="ECO:0000256" key="1">
    <source>
        <dbReference type="SAM" id="MobiDB-lite"/>
    </source>
</evidence>
<proteinExistence type="predicted"/>